<dbReference type="Pfam" id="PF13635">
    <property type="entry name" value="DUF4143"/>
    <property type="match status" value="1"/>
</dbReference>
<evidence type="ECO:0000313" key="4">
    <source>
        <dbReference type="Proteomes" id="UP001056109"/>
    </source>
</evidence>
<reference evidence="3" key="1">
    <citation type="submission" date="2022-06" db="EMBL/GenBank/DDBJ databases">
        <title>Complete Genome Sequence of Arcanobacterium pinnipediorum strain DSM 28752 isolated from a harbour seal.</title>
        <authorList>
            <person name="Borowiak M."/>
            <person name="Kreitlow A."/>
            <person name="Alssahen M."/>
            <person name="Malorny B."/>
            <person name="Laemmler C."/>
            <person name="Prenger-Berninghoff E."/>
            <person name="Siebert U."/>
            <person name="Ploetz M."/>
            <person name="Abdulmawjood A."/>
        </authorList>
    </citation>
    <scope>NUCLEOTIDE SEQUENCE</scope>
    <source>
        <strain evidence="3">DSM 28752</strain>
    </source>
</reference>
<organism evidence="3 4">
    <name type="scientific">Arcanobacterium pinnipediorum</name>
    <dbReference type="NCBI Taxonomy" id="1503041"/>
    <lineage>
        <taxon>Bacteria</taxon>
        <taxon>Bacillati</taxon>
        <taxon>Actinomycetota</taxon>
        <taxon>Actinomycetes</taxon>
        <taxon>Actinomycetales</taxon>
        <taxon>Actinomycetaceae</taxon>
        <taxon>Arcanobacterium</taxon>
    </lineage>
</organism>
<accession>A0ABY5AFP4</accession>
<name>A0ABY5AFP4_9ACTO</name>
<dbReference type="InterPro" id="IPR025420">
    <property type="entry name" value="DUF4143"/>
</dbReference>
<dbReference type="RefSeq" id="WP_252672879.1">
    <property type="nucleotide sequence ID" value="NZ_CP099547.1"/>
</dbReference>
<dbReference type="Pfam" id="PF13173">
    <property type="entry name" value="AAA_14"/>
    <property type="match status" value="1"/>
</dbReference>
<evidence type="ECO:0000313" key="3">
    <source>
        <dbReference type="EMBL" id="USR79009.1"/>
    </source>
</evidence>
<feature type="domain" description="DUF4143" evidence="2">
    <location>
        <begin position="208"/>
        <end position="373"/>
    </location>
</feature>
<protein>
    <submittedName>
        <fullName evidence="3">DUF4143 domain-containing protein</fullName>
    </submittedName>
</protein>
<gene>
    <name evidence="3" type="ORF">NG665_06355</name>
</gene>
<keyword evidence="4" id="KW-1185">Reference proteome</keyword>
<dbReference type="PANTHER" id="PTHR43566:SF2">
    <property type="entry name" value="DUF4143 DOMAIN-CONTAINING PROTEIN"/>
    <property type="match status" value="1"/>
</dbReference>
<feature type="domain" description="AAA" evidence="1">
    <location>
        <begin position="29"/>
        <end position="144"/>
    </location>
</feature>
<sequence>MILIDRGGSMEYLPRIVDKLLTDRLHAKGAVLIEGPKWCGKTTTAKELSNSMISMDQPNMSKQYKEMASIDPQILLDGETPRLIDEWQIAPNLWNAVRYEVDQRNEMGQFILTGSAIPADLDDSFHTGTGRISRLKMRTMSLSESQESNGQVSLNALFAGVTPSGQSQTAIDELAFWICRGGWPKSIALAEKPALFQAIDYHEALINQDISRVDKVSRNKEKARRLLRSYARHVGSQASYAVMRKDMLSNDVKTFDEKTLYSYLDALTKIFVIEDSPAWNPNLRSKAAIRTTDTRYFVDPSIAAASLGVGPRDLINDLNTMGFLFENLAMRDLRIYSDSLYGNVYHYRDSSGLECDAVVHLRNGNYGLIEIKLGGDSHIEAGARTLLDLAAKLDFDRMKPPSFLMVLCGVAPFAYKRKDGVLVVPISCLRD</sequence>
<evidence type="ECO:0000259" key="1">
    <source>
        <dbReference type="Pfam" id="PF13173"/>
    </source>
</evidence>
<dbReference type="Proteomes" id="UP001056109">
    <property type="component" value="Chromosome"/>
</dbReference>
<dbReference type="InterPro" id="IPR027417">
    <property type="entry name" value="P-loop_NTPase"/>
</dbReference>
<dbReference type="SUPFAM" id="SSF52540">
    <property type="entry name" value="P-loop containing nucleoside triphosphate hydrolases"/>
    <property type="match status" value="1"/>
</dbReference>
<dbReference type="EMBL" id="CP099547">
    <property type="protein sequence ID" value="USR79009.1"/>
    <property type="molecule type" value="Genomic_DNA"/>
</dbReference>
<evidence type="ECO:0000259" key="2">
    <source>
        <dbReference type="Pfam" id="PF13635"/>
    </source>
</evidence>
<dbReference type="InterPro" id="IPR041682">
    <property type="entry name" value="AAA_14"/>
</dbReference>
<dbReference type="PANTHER" id="PTHR43566">
    <property type="entry name" value="CONSERVED PROTEIN"/>
    <property type="match status" value="1"/>
</dbReference>
<proteinExistence type="predicted"/>